<dbReference type="RefSeq" id="WP_377335815.1">
    <property type="nucleotide sequence ID" value="NZ_JBHLUE010000002.1"/>
</dbReference>
<sequence length="637" mass="69543">MDLDDILALAETGRPSPLERARARRVARAAQSQYDRSLAEGYEILVDTDLVDPLTAEVDEAIRIARAAQLTKLGTITWTAGAGRAAASGRLSWSDEMSMIFGRPPGTLRLTPETLVELVHPADVQTVRAAVAAVWADECPGEVVFRVIQPGGSVRHVHCHLEVLTTAGRPSGIIATGEDVTAVELARQERRRLTTRNQMLCADLALRDVPGGPQTRGNFTDEVDRARRTTDGALLVVVAEPTTRPPDALSDEDHDQLAAAVAQLLRTAVGDDVACGLVAPGLWGVLLTPSHEQTAAVEAVAERVVETFRSNLFGVGPRTLRLGTWAGLVRFEKGASATAFDLLIDAEHAARDARRAGVPVVVLDQPVRDEDRTDRCRSRVRYAVSANRFALFAQPIFDLARNEVTRHEILLRVRSETGEPAPPWAFLDMAERVGEILSVDKWVVDHALELIGRGAQTSHYQVNISGRSLADPGLLDYVTEAIRRHRVKPDCLTFEITETALIENRKEALAFATGIREIGCHLALDDFGTGYDALAHLRYLPVDLVKIDGTFVVDLCRSPADQAIVSMLVTLCHTLGIRVAAEHVQDEETIEFLRKCAVDLAQGYWTGRPEPIVVGPDQRVDSIELELRLPSPRTAIG</sequence>
<dbReference type="InterPro" id="IPR043128">
    <property type="entry name" value="Rev_trsase/Diguanyl_cyclase"/>
</dbReference>
<dbReference type="PROSITE" id="PS50883">
    <property type="entry name" value="EAL"/>
    <property type="match status" value="1"/>
</dbReference>
<dbReference type="Pfam" id="PF00563">
    <property type="entry name" value="EAL"/>
    <property type="match status" value="1"/>
</dbReference>
<dbReference type="Gene3D" id="3.30.70.270">
    <property type="match status" value="1"/>
</dbReference>
<dbReference type="Gene3D" id="3.30.450.20">
    <property type="entry name" value="PAS domain"/>
    <property type="match status" value="1"/>
</dbReference>
<dbReference type="Proteomes" id="UP001589894">
    <property type="component" value="Unassembled WGS sequence"/>
</dbReference>
<accession>A0ABV6NSF3</accession>
<dbReference type="InterPro" id="IPR035919">
    <property type="entry name" value="EAL_sf"/>
</dbReference>
<dbReference type="PANTHER" id="PTHR33121:SF23">
    <property type="entry name" value="CYCLIC DI-GMP PHOSPHODIESTERASE PDEB"/>
    <property type="match status" value="1"/>
</dbReference>
<evidence type="ECO:0000313" key="2">
    <source>
        <dbReference type="EMBL" id="MFC0563374.1"/>
    </source>
</evidence>
<feature type="domain" description="EAL" evidence="1">
    <location>
        <begin position="373"/>
        <end position="623"/>
    </location>
</feature>
<evidence type="ECO:0000259" key="1">
    <source>
        <dbReference type="PROSITE" id="PS50883"/>
    </source>
</evidence>
<dbReference type="CDD" id="cd01948">
    <property type="entry name" value="EAL"/>
    <property type="match status" value="1"/>
</dbReference>
<dbReference type="InterPro" id="IPR013655">
    <property type="entry name" value="PAS_fold_3"/>
</dbReference>
<protein>
    <submittedName>
        <fullName evidence="2">EAL domain-containing protein</fullName>
    </submittedName>
</protein>
<organism evidence="2 3">
    <name type="scientific">Plantactinospora siamensis</name>
    <dbReference type="NCBI Taxonomy" id="555372"/>
    <lineage>
        <taxon>Bacteria</taxon>
        <taxon>Bacillati</taxon>
        <taxon>Actinomycetota</taxon>
        <taxon>Actinomycetes</taxon>
        <taxon>Micromonosporales</taxon>
        <taxon>Micromonosporaceae</taxon>
        <taxon>Plantactinospora</taxon>
    </lineage>
</organism>
<evidence type="ECO:0000313" key="3">
    <source>
        <dbReference type="Proteomes" id="UP001589894"/>
    </source>
</evidence>
<dbReference type="PANTHER" id="PTHR33121">
    <property type="entry name" value="CYCLIC DI-GMP PHOSPHODIESTERASE PDEF"/>
    <property type="match status" value="1"/>
</dbReference>
<dbReference type="Gene3D" id="3.20.20.450">
    <property type="entry name" value="EAL domain"/>
    <property type="match status" value="1"/>
</dbReference>
<dbReference type="EMBL" id="JBHLUE010000002">
    <property type="protein sequence ID" value="MFC0563374.1"/>
    <property type="molecule type" value="Genomic_DNA"/>
</dbReference>
<dbReference type="InterPro" id="IPR001633">
    <property type="entry name" value="EAL_dom"/>
</dbReference>
<reference evidence="2 3" key="1">
    <citation type="submission" date="2024-09" db="EMBL/GenBank/DDBJ databases">
        <authorList>
            <person name="Sun Q."/>
            <person name="Mori K."/>
        </authorList>
    </citation>
    <scope>NUCLEOTIDE SEQUENCE [LARGE SCALE GENOMIC DNA]</scope>
    <source>
        <strain evidence="2 3">TBRC 2205</strain>
    </source>
</reference>
<dbReference type="SUPFAM" id="SSF55785">
    <property type="entry name" value="PYP-like sensor domain (PAS domain)"/>
    <property type="match status" value="1"/>
</dbReference>
<dbReference type="InterPro" id="IPR035965">
    <property type="entry name" value="PAS-like_dom_sf"/>
</dbReference>
<dbReference type="CDD" id="cd00130">
    <property type="entry name" value="PAS"/>
    <property type="match status" value="1"/>
</dbReference>
<proteinExistence type="predicted"/>
<keyword evidence="3" id="KW-1185">Reference proteome</keyword>
<comment type="caution">
    <text evidence="2">The sequence shown here is derived from an EMBL/GenBank/DDBJ whole genome shotgun (WGS) entry which is preliminary data.</text>
</comment>
<dbReference type="SUPFAM" id="SSF141868">
    <property type="entry name" value="EAL domain-like"/>
    <property type="match status" value="1"/>
</dbReference>
<dbReference type="InterPro" id="IPR050706">
    <property type="entry name" value="Cyclic-di-GMP_PDE-like"/>
</dbReference>
<name>A0ABV6NSF3_9ACTN</name>
<dbReference type="Pfam" id="PF08447">
    <property type="entry name" value="PAS_3"/>
    <property type="match status" value="1"/>
</dbReference>
<dbReference type="SMART" id="SM00052">
    <property type="entry name" value="EAL"/>
    <property type="match status" value="1"/>
</dbReference>
<gene>
    <name evidence="2" type="ORF">ACFFHU_04235</name>
</gene>
<dbReference type="InterPro" id="IPR000014">
    <property type="entry name" value="PAS"/>
</dbReference>